<dbReference type="InterPro" id="IPR036388">
    <property type="entry name" value="WH-like_DNA-bd_sf"/>
</dbReference>
<dbReference type="OrthoDB" id="8673707at2"/>
<dbReference type="Proteomes" id="UP000243207">
    <property type="component" value="Chromosome I"/>
</dbReference>
<dbReference type="RefSeq" id="WP_093393165.1">
    <property type="nucleotide sequence ID" value="NZ_LT629736.1"/>
</dbReference>
<dbReference type="GO" id="GO:0005829">
    <property type="term" value="C:cytosol"/>
    <property type="evidence" value="ECO:0007669"/>
    <property type="project" value="TreeGrafter"/>
</dbReference>
<dbReference type="FunFam" id="1.10.10.10:FF:000001">
    <property type="entry name" value="LysR family transcriptional regulator"/>
    <property type="match status" value="1"/>
</dbReference>
<evidence type="ECO:0000256" key="2">
    <source>
        <dbReference type="ARBA" id="ARBA00023015"/>
    </source>
</evidence>
<feature type="domain" description="HTH lysR-type" evidence="5">
    <location>
        <begin position="1"/>
        <end position="59"/>
    </location>
</feature>
<dbReference type="GO" id="GO:0003677">
    <property type="term" value="F:DNA binding"/>
    <property type="evidence" value="ECO:0007669"/>
    <property type="project" value="UniProtKB-KW"/>
</dbReference>
<dbReference type="AlphaFoldDB" id="A0A1H1T017"/>
<organism evidence="6 7">
    <name type="scientific">Halopseudomonas xinjiangensis</name>
    <dbReference type="NCBI Taxonomy" id="487184"/>
    <lineage>
        <taxon>Bacteria</taxon>
        <taxon>Pseudomonadati</taxon>
        <taxon>Pseudomonadota</taxon>
        <taxon>Gammaproteobacteria</taxon>
        <taxon>Pseudomonadales</taxon>
        <taxon>Pseudomonadaceae</taxon>
        <taxon>Halopseudomonas</taxon>
    </lineage>
</organism>
<sequence length="294" mass="32124">MYDLRQFRHFVALVEHGNFARAASAAHLSQPALSRSIQALEANLGCVLVNRHTRSVSLTAQGRTLHSHALRVLAASKSLEQAVRQVDNLEAGEIRIGAGPFPAAALVPRALARLLGDYPKLQVEVVVESWEALHQRLLDEDIELFVADIRELRDDPQLSVEPLPVHTVIAVCRPGHPLCRRDEVTFESISGFPLAGTHLPDAVARGIRQDIGRDHALSVSCDNFTLLAMLVEHSDAVCMAPRDVVSDALEAGRLVELKSLSAKVRHHSAYGLVSRQGRQLSPAAQALCEKIREA</sequence>
<keyword evidence="2" id="KW-0805">Transcription regulation</keyword>
<dbReference type="STRING" id="487184.SAMN05216421_1703"/>
<dbReference type="Pfam" id="PF03466">
    <property type="entry name" value="LysR_substrate"/>
    <property type="match status" value="1"/>
</dbReference>
<gene>
    <name evidence="6" type="ORF">SAMN05216421_1703</name>
</gene>
<keyword evidence="4" id="KW-0804">Transcription</keyword>
<dbReference type="PROSITE" id="PS50931">
    <property type="entry name" value="HTH_LYSR"/>
    <property type="match status" value="1"/>
</dbReference>
<reference evidence="6" key="1">
    <citation type="submission" date="2016-10" db="EMBL/GenBank/DDBJ databases">
        <authorList>
            <person name="de Groot N.N."/>
        </authorList>
    </citation>
    <scope>NUCLEOTIDE SEQUENCE [LARGE SCALE GENOMIC DNA]</scope>
    <source>
        <strain evidence="6">NRRL B-51270</strain>
    </source>
</reference>
<dbReference type="InterPro" id="IPR050950">
    <property type="entry name" value="HTH-type_LysR_regulators"/>
</dbReference>
<keyword evidence="3 6" id="KW-0238">DNA-binding</keyword>
<comment type="similarity">
    <text evidence="1">Belongs to the LysR transcriptional regulatory family.</text>
</comment>
<keyword evidence="7" id="KW-1185">Reference proteome</keyword>
<evidence type="ECO:0000313" key="6">
    <source>
        <dbReference type="EMBL" id="SDS53560.1"/>
    </source>
</evidence>
<dbReference type="PANTHER" id="PTHR30419">
    <property type="entry name" value="HTH-TYPE TRANSCRIPTIONAL REGULATOR YBHD"/>
    <property type="match status" value="1"/>
</dbReference>
<dbReference type="InterPro" id="IPR005119">
    <property type="entry name" value="LysR_subst-bd"/>
</dbReference>
<accession>A0A1H1T017</accession>
<proteinExistence type="inferred from homology"/>
<name>A0A1H1T017_9GAMM</name>
<protein>
    <submittedName>
        <fullName evidence="6">DNA-binding transcriptional regulator, LysR family</fullName>
    </submittedName>
</protein>
<evidence type="ECO:0000259" key="5">
    <source>
        <dbReference type="PROSITE" id="PS50931"/>
    </source>
</evidence>
<evidence type="ECO:0000256" key="4">
    <source>
        <dbReference type="ARBA" id="ARBA00023163"/>
    </source>
</evidence>
<dbReference type="SUPFAM" id="SSF46785">
    <property type="entry name" value="Winged helix' DNA-binding domain"/>
    <property type="match status" value="1"/>
</dbReference>
<dbReference type="InterPro" id="IPR036390">
    <property type="entry name" value="WH_DNA-bd_sf"/>
</dbReference>
<dbReference type="SUPFAM" id="SSF53850">
    <property type="entry name" value="Periplasmic binding protein-like II"/>
    <property type="match status" value="1"/>
</dbReference>
<dbReference type="Gene3D" id="3.40.190.290">
    <property type="match status" value="1"/>
</dbReference>
<evidence type="ECO:0000313" key="7">
    <source>
        <dbReference type="Proteomes" id="UP000243207"/>
    </source>
</evidence>
<dbReference type="Gene3D" id="1.10.10.10">
    <property type="entry name" value="Winged helix-like DNA-binding domain superfamily/Winged helix DNA-binding domain"/>
    <property type="match status" value="1"/>
</dbReference>
<evidence type="ECO:0000256" key="1">
    <source>
        <dbReference type="ARBA" id="ARBA00009437"/>
    </source>
</evidence>
<dbReference type="InterPro" id="IPR000847">
    <property type="entry name" value="LysR_HTH_N"/>
</dbReference>
<dbReference type="PRINTS" id="PR00039">
    <property type="entry name" value="HTHLYSR"/>
</dbReference>
<dbReference type="EMBL" id="LT629736">
    <property type="protein sequence ID" value="SDS53560.1"/>
    <property type="molecule type" value="Genomic_DNA"/>
</dbReference>
<evidence type="ECO:0000256" key="3">
    <source>
        <dbReference type="ARBA" id="ARBA00023125"/>
    </source>
</evidence>
<dbReference type="GO" id="GO:0003700">
    <property type="term" value="F:DNA-binding transcription factor activity"/>
    <property type="evidence" value="ECO:0007669"/>
    <property type="project" value="InterPro"/>
</dbReference>
<dbReference type="PANTHER" id="PTHR30419:SF30">
    <property type="entry name" value="LYSR FAMILY TRANSCRIPTIONAL REGULATOR"/>
    <property type="match status" value="1"/>
</dbReference>
<dbReference type="Pfam" id="PF00126">
    <property type="entry name" value="HTH_1"/>
    <property type="match status" value="1"/>
</dbReference>